<dbReference type="GO" id="GO:0016020">
    <property type="term" value="C:membrane"/>
    <property type="evidence" value="ECO:0007669"/>
    <property type="project" value="UniProtKB-SubCell"/>
</dbReference>
<organism evidence="6 7">
    <name type="scientific">Vitis vinifera</name>
    <name type="common">Grape</name>
    <dbReference type="NCBI Taxonomy" id="29760"/>
    <lineage>
        <taxon>Eukaryota</taxon>
        <taxon>Viridiplantae</taxon>
        <taxon>Streptophyta</taxon>
        <taxon>Embryophyta</taxon>
        <taxon>Tracheophyta</taxon>
        <taxon>Spermatophyta</taxon>
        <taxon>Magnoliopsida</taxon>
        <taxon>eudicotyledons</taxon>
        <taxon>Gunneridae</taxon>
        <taxon>Pentapetalae</taxon>
        <taxon>rosids</taxon>
        <taxon>Vitales</taxon>
        <taxon>Vitaceae</taxon>
        <taxon>Viteae</taxon>
        <taxon>Vitis</taxon>
    </lineage>
</organism>
<dbReference type="Gene3D" id="1.20.1510.10">
    <property type="entry name" value="Cation efflux protein transmembrane domain"/>
    <property type="match status" value="1"/>
</dbReference>
<dbReference type="GO" id="GO:0008324">
    <property type="term" value="F:monoatomic cation transmembrane transporter activity"/>
    <property type="evidence" value="ECO:0007669"/>
    <property type="project" value="InterPro"/>
</dbReference>
<accession>A0A438KH37</accession>
<reference evidence="6 7" key="1">
    <citation type="journal article" date="2018" name="PLoS Genet.">
        <title>Population sequencing reveals clonal diversity and ancestral inbreeding in the grapevine cultivar Chardonnay.</title>
        <authorList>
            <person name="Roach M.J."/>
            <person name="Johnson D.L."/>
            <person name="Bohlmann J."/>
            <person name="van Vuuren H.J."/>
            <person name="Jones S.J."/>
            <person name="Pretorius I.S."/>
            <person name="Schmidt S.A."/>
            <person name="Borneman A.R."/>
        </authorList>
    </citation>
    <scope>NUCLEOTIDE SEQUENCE [LARGE SCALE GENOMIC DNA]</scope>
    <source>
        <strain evidence="7">cv. Chardonnay</strain>
        <tissue evidence="6">Leaf</tissue>
    </source>
</reference>
<evidence type="ECO:0000256" key="4">
    <source>
        <dbReference type="ARBA" id="ARBA00023136"/>
    </source>
</evidence>
<dbReference type="InterPro" id="IPR058533">
    <property type="entry name" value="Cation_efflux_TM"/>
</dbReference>
<evidence type="ECO:0000313" key="7">
    <source>
        <dbReference type="Proteomes" id="UP000288805"/>
    </source>
</evidence>
<evidence type="ECO:0000256" key="3">
    <source>
        <dbReference type="ARBA" id="ARBA00022989"/>
    </source>
</evidence>
<dbReference type="SUPFAM" id="SSF161111">
    <property type="entry name" value="Cation efflux protein transmembrane domain-like"/>
    <property type="match status" value="1"/>
</dbReference>
<dbReference type="EMBL" id="QGNW01000006">
    <property type="protein sequence ID" value="RVX20499.1"/>
    <property type="molecule type" value="Genomic_DNA"/>
</dbReference>
<comment type="subcellular location">
    <subcellularLocation>
        <location evidence="1">Membrane</location>
        <topology evidence="1">Multi-pass membrane protein</topology>
    </subcellularLocation>
</comment>
<protein>
    <submittedName>
        <fullName evidence="6">Metal tolerance protein 2</fullName>
    </submittedName>
</protein>
<evidence type="ECO:0000259" key="5">
    <source>
        <dbReference type="Pfam" id="PF01545"/>
    </source>
</evidence>
<name>A0A438KH37_VITVI</name>
<keyword evidence="3" id="KW-1133">Transmembrane helix</keyword>
<dbReference type="Pfam" id="PF01545">
    <property type="entry name" value="Cation_efflux"/>
    <property type="match status" value="1"/>
</dbReference>
<proteinExistence type="predicted"/>
<evidence type="ECO:0000313" key="6">
    <source>
        <dbReference type="EMBL" id="RVX20499.1"/>
    </source>
</evidence>
<keyword evidence="2" id="KW-0812">Transmembrane</keyword>
<sequence length="184" mass="19771">METGGGATGGGEAYVDVFWELGLKEAPDLCPPVSANYFLFQLRFCAAMGFRFQNLNSIHKTLVSRISSHTHGTLLQTPNFPNPTTRSFIPQSYDPSSIFPTTPFLESPEGGILATPTTTMTTSTTTAASTAIIADAAHSASDVVLSGVALWSYKVAKAPKDKEHPYGHSLFVPTSYSIDLIMHI</sequence>
<feature type="domain" description="Cation efflux protein transmembrane" evidence="5">
    <location>
        <begin position="128"/>
        <end position="169"/>
    </location>
</feature>
<keyword evidence="4" id="KW-0472">Membrane</keyword>
<comment type="caution">
    <text evidence="6">The sequence shown here is derived from an EMBL/GenBank/DDBJ whole genome shotgun (WGS) entry which is preliminary data.</text>
</comment>
<dbReference type="Proteomes" id="UP000288805">
    <property type="component" value="Unassembled WGS sequence"/>
</dbReference>
<dbReference type="InterPro" id="IPR027469">
    <property type="entry name" value="Cation_efflux_TMD_sf"/>
</dbReference>
<dbReference type="AlphaFoldDB" id="A0A438KH37"/>
<gene>
    <name evidence="6" type="primary">MTP2</name>
    <name evidence="6" type="ORF">CK203_002832</name>
</gene>
<evidence type="ECO:0000256" key="2">
    <source>
        <dbReference type="ARBA" id="ARBA00022692"/>
    </source>
</evidence>
<evidence type="ECO:0000256" key="1">
    <source>
        <dbReference type="ARBA" id="ARBA00004141"/>
    </source>
</evidence>